<protein>
    <submittedName>
        <fullName evidence="3">Putative F-box/LRR-repeat protein 2</fullName>
    </submittedName>
</protein>
<dbReference type="SMART" id="SM00367">
    <property type="entry name" value="LRR_CC"/>
    <property type="match status" value="7"/>
</dbReference>
<evidence type="ECO:0000313" key="4">
    <source>
        <dbReference type="Proteomes" id="UP000005446"/>
    </source>
</evidence>
<name>H0EHY4_GLAL7</name>
<keyword evidence="4" id="KW-1185">Reference proteome</keyword>
<proteinExistence type="predicted"/>
<dbReference type="GO" id="GO:0031146">
    <property type="term" value="P:SCF-dependent proteasomal ubiquitin-dependent protein catabolic process"/>
    <property type="evidence" value="ECO:0007669"/>
    <property type="project" value="TreeGrafter"/>
</dbReference>
<reference evidence="3 4" key="1">
    <citation type="journal article" date="2012" name="Eukaryot. Cell">
        <title>Genome sequence of the fungus Glarea lozoyensis: the first genome sequence of a species from the Helotiaceae family.</title>
        <authorList>
            <person name="Youssar L."/>
            <person name="Gruening B.A."/>
            <person name="Erxleben A."/>
            <person name="Guenther S."/>
            <person name="Huettel W."/>
        </authorList>
    </citation>
    <scope>NUCLEOTIDE SEQUENCE [LARGE SCALE GENOMIC DNA]</scope>
    <source>
        <strain evidence="4">ATCC 74030 / MF5533</strain>
    </source>
</reference>
<dbReference type="AlphaFoldDB" id="H0EHY4"/>
<accession>H0EHY4</accession>
<evidence type="ECO:0000256" key="1">
    <source>
        <dbReference type="SAM" id="MobiDB-lite"/>
    </source>
</evidence>
<feature type="domain" description="F-box" evidence="2">
    <location>
        <begin position="219"/>
        <end position="265"/>
    </location>
</feature>
<dbReference type="SUPFAM" id="SSF52047">
    <property type="entry name" value="RNI-like"/>
    <property type="match status" value="1"/>
</dbReference>
<dbReference type="OrthoDB" id="550575at2759"/>
<dbReference type="InterPro" id="IPR032675">
    <property type="entry name" value="LRR_dom_sf"/>
</dbReference>
<dbReference type="SUPFAM" id="SSF81383">
    <property type="entry name" value="F-box domain"/>
    <property type="match status" value="1"/>
</dbReference>
<organism evidence="3 4">
    <name type="scientific">Glarea lozoyensis (strain ATCC 74030 / MF5533)</name>
    <dbReference type="NCBI Taxonomy" id="1104152"/>
    <lineage>
        <taxon>Eukaryota</taxon>
        <taxon>Fungi</taxon>
        <taxon>Dikarya</taxon>
        <taxon>Ascomycota</taxon>
        <taxon>Pezizomycotina</taxon>
        <taxon>Leotiomycetes</taxon>
        <taxon>Helotiales</taxon>
        <taxon>Helotiaceae</taxon>
        <taxon>Glarea</taxon>
    </lineage>
</organism>
<dbReference type="InterPro" id="IPR006553">
    <property type="entry name" value="Leu-rich_rpt_Cys-con_subtyp"/>
</dbReference>
<feature type="region of interest" description="Disordered" evidence="1">
    <location>
        <begin position="721"/>
        <end position="743"/>
    </location>
</feature>
<dbReference type="InterPro" id="IPR001810">
    <property type="entry name" value="F-box_dom"/>
</dbReference>
<dbReference type="EMBL" id="AGUE01000044">
    <property type="protein sequence ID" value="EHL01777.1"/>
    <property type="molecule type" value="Genomic_DNA"/>
</dbReference>
<dbReference type="GO" id="GO:0019005">
    <property type="term" value="C:SCF ubiquitin ligase complex"/>
    <property type="evidence" value="ECO:0007669"/>
    <property type="project" value="TreeGrafter"/>
</dbReference>
<evidence type="ECO:0000259" key="2">
    <source>
        <dbReference type="PROSITE" id="PS50181"/>
    </source>
</evidence>
<dbReference type="SMART" id="SM00256">
    <property type="entry name" value="FBOX"/>
    <property type="match status" value="1"/>
</dbReference>
<feature type="region of interest" description="Disordered" evidence="1">
    <location>
        <begin position="119"/>
        <end position="184"/>
    </location>
</feature>
<dbReference type="Pfam" id="PF12937">
    <property type="entry name" value="F-box-like"/>
    <property type="match status" value="1"/>
</dbReference>
<dbReference type="PROSITE" id="PS50181">
    <property type="entry name" value="FBOX"/>
    <property type="match status" value="1"/>
</dbReference>
<evidence type="ECO:0000313" key="3">
    <source>
        <dbReference type="EMBL" id="EHL01777.1"/>
    </source>
</evidence>
<comment type="caution">
    <text evidence="3">The sequence shown here is derived from an EMBL/GenBank/DDBJ whole genome shotgun (WGS) entry which is preliminary data.</text>
</comment>
<dbReference type="InParanoid" id="H0EHY4"/>
<dbReference type="Gene3D" id="3.80.10.10">
    <property type="entry name" value="Ribonuclease Inhibitor"/>
    <property type="match status" value="3"/>
</dbReference>
<feature type="compositionally biased region" description="Low complexity" evidence="1">
    <location>
        <begin position="165"/>
        <end position="177"/>
    </location>
</feature>
<dbReference type="Proteomes" id="UP000005446">
    <property type="component" value="Unassembled WGS sequence"/>
</dbReference>
<gene>
    <name evidence="3" type="ORF">M7I_2127</name>
</gene>
<dbReference type="PANTHER" id="PTHR13318">
    <property type="entry name" value="PARTNER OF PAIRED, ISOFORM B-RELATED"/>
    <property type="match status" value="1"/>
</dbReference>
<dbReference type="InterPro" id="IPR036047">
    <property type="entry name" value="F-box-like_dom_sf"/>
</dbReference>
<dbReference type="HOGENOM" id="CLU_025082_0_0_1"/>
<dbReference type="Pfam" id="PF13516">
    <property type="entry name" value="LRR_6"/>
    <property type="match status" value="2"/>
</dbReference>
<feature type="compositionally biased region" description="Low complexity" evidence="1">
    <location>
        <begin position="123"/>
        <end position="134"/>
    </location>
</feature>
<dbReference type="InterPro" id="IPR001611">
    <property type="entry name" value="Leu-rich_rpt"/>
</dbReference>
<sequence length="743" mass="81209">MGSFPLTIRALHPTLLPTRLKASNQASLLTLYAIMATAAPEMAIQFSEPAEMQVEHSAAIAIEAPTKRRGRAKLLHGLQRISSSPALAQLSRKRATSNPYGGRSAISAVSLVLGNSPRSYENSYQSQAQSAGYSTAPTSGPGTPGLDTPFFDGSGRFAARRKEFGNGSPGTSTPTSPLSRPMSRGALSPLATNEAILEIQEDYFSLPLTPSKPSPRANFDFWGELPHEVKVAVFAYLTPKELVRTSIVSKSFYRACFDGQLWTCFDASEFYKDIPAESLAKIIVAAGPFVKDLNLRGCVQVEHYKRAEVVVKACKNLINATLEGCRNFQRSTLHSLLRSNERLANLNLTGLTAVTNGTCKIIAQSCPSLEIFNVSWCTHMDARGIRAVVLGCPKLRDLRAGEVRGFNNIDLAQEIFEKNGLEKLVLSGCVDVTDEALQTMIVGTDPEIDILTDRPMVPARRLRHLDLSRCNRLTSAGVKSLAWNVPELEGLQLSGCTALTDTALMEVLESSPRITHLDLEELSELTNTVLSEHLAKAPCAPKLVHLSISYCENLGDTGMLPVVRACTSLESIDMDNTKISDLVLAEAASMVRSRSSRTTCSRSRPRVGLRMIVFDCQNVTWTGIREVLSRNSEVRKPNGSSNGATYPTQIISMKCFYGWQMTVDEHTKRVLRGDLPAAGRLERKWTEYMMANEEAGAAGAGARRRRRRAREAQMLHADEEEGGVGMGGIGRRRRARSNGCSVM</sequence>